<dbReference type="SUPFAM" id="SSF46785">
    <property type="entry name" value="Winged helix' DNA-binding domain"/>
    <property type="match status" value="1"/>
</dbReference>
<dbReference type="PROSITE" id="PS50995">
    <property type="entry name" value="HTH_MARR_2"/>
    <property type="match status" value="1"/>
</dbReference>
<gene>
    <name evidence="5" type="ORF">J2T07_003121</name>
</gene>
<dbReference type="CDD" id="cd00090">
    <property type="entry name" value="HTH_ARSR"/>
    <property type="match status" value="1"/>
</dbReference>
<dbReference type="SMART" id="SM00347">
    <property type="entry name" value="HTH_MARR"/>
    <property type="match status" value="1"/>
</dbReference>
<dbReference type="InterPro" id="IPR000835">
    <property type="entry name" value="HTH_MarR-typ"/>
</dbReference>
<feature type="domain" description="HTH marR-type" evidence="4">
    <location>
        <begin position="36"/>
        <end position="168"/>
    </location>
</feature>
<dbReference type="PRINTS" id="PR00598">
    <property type="entry name" value="HTHMARR"/>
</dbReference>
<dbReference type="Pfam" id="PF12802">
    <property type="entry name" value="MarR_2"/>
    <property type="match status" value="1"/>
</dbReference>
<dbReference type="InterPro" id="IPR011991">
    <property type="entry name" value="ArsR-like_HTH"/>
</dbReference>
<evidence type="ECO:0000313" key="5">
    <source>
        <dbReference type="EMBL" id="MDQ0010915.1"/>
    </source>
</evidence>
<organism evidence="5 6">
    <name type="scientific">Luteibacter jiangsuensis</name>
    <dbReference type="NCBI Taxonomy" id="637577"/>
    <lineage>
        <taxon>Bacteria</taxon>
        <taxon>Pseudomonadati</taxon>
        <taxon>Pseudomonadota</taxon>
        <taxon>Gammaproteobacteria</taxon>
        <taxon>Lysobacterales</taxon>
        <taxon>Rhodanobacteraceae</taxon>
        <taxon>Luteibacter</taxon>
    </lineage>
</organism>
<proteinExistence type="predicted"/>
<evidence type="ECO:0000256" key="1">
    <source>
        <dbReference type="ARBA" id="ARBA00023015"/>
    </source>
</evidence>
<evidence type="ECO:0000259" key="4">
    <source>
        <dbReference type="PROSITE" id="PS50995"/>
    </source>
</evidence>
<dbReference type="PANTHER" id="PTHR33164">
    <property type="entry name" value="TRANSCRIPTIONAL REGULATOR, MARR FAMILY"/>
    <property type="match status" value="1"/>
</dbReference>
<keyword evidence="6" id="KW-1185">Reference proteome</keyword>
<reference evidence="5 6" key="1">
    <citation type="submission" date="2023-07" db="EMBL/GenBank/DDBJ databases">
        <title>Sorghum-associated microbial communities from plants grown in Nebraska, USA.</title>
        <authorList>
            <person name="Schachtman D."/>
        </authorList>
    </citation>
    <scope>NUCLEOTIDE SEQUENCE [LARGE SCALE GENOMIC DNA]</scope>
    <source>
        <strain evidence="5 6">CC60</strain>
    </source>
</reference>
<keyword evidence="1" id="KW-0805">Transcription regulation</keyword>
<protein>
    <submittedName>
        <fullName evidence="5">DNA-binding MarR family transcriptional regulator</fullName>
    </submittedName>
</protein>
<dbReference type="GO" id="GO:0003677">
    <property type="term" value="F:DNA binding"/>
    <property type="evidence" value="ECO:0007669"/>
    <property type="project" value="UniProtKB-KW"/>
</dbReference>
<accession>A0ABT9T1Q4</accession>
<evidence type="ECO:0000256" key="3">
    <source>
        <dbReference type="ARBA" id="ARBA00023163"/>
    </source>
</evidence>
<name>A0ABT9T1Q4_9GAMM</name>
<dbReference type="Gene3D" id="1.10.10.10">
    <property type="entry name" value="Winged helix-like DNA-binding domain superfamily/Winged helix DNA-binding domain"/>
    <property type="match status" value="1"/>
</dbReference>
<dbReference type="InterPro" id="IPR036390">
    <property type="entry name" value="WH_DNA-bd_sf"/>
</dbReference>
<evidence type="ECO:0000256" key="2">
    <source>
        <dbReference type="ARBA" id="ARBA00023125"/>
    </source>
</evidence>
<sequence>MEFSPCDGSPAFSYDDYLSVLLMQPKVMADQLKVEDISFAYLINDVTLLFRKHFDRRAVRFGLTRAQWRALKALHRRPGMRQNELAEQLDMEPIAVGRVIDRLQAAGFVERRADPKDRRAWRLHDTEQARGVIDDMEDIARGLRRDATQGISTADLQTMLAVMDRMKENLQGLDGPVEES</sequence>
<dbReference type="InterPro" id="IPR036388">
    <property type="entry name" value="WH-like_DNA-bd_sf"/>
</dbReference>
<evidence type="ECO:0000313" key="6">
    <source>
        <dbReference type="Proteomes" id="UP001237737"/>
    </source>
</evidence>
<dbReference type="EMBL" id="JAUSSK010000004">
    <property type="protein sequence ID" value="MDQ0010915.1"/>
    <property type="molecule type" value="Genomic_DNA"/>
</dbReference>
<keyword evidence="3" id="KW-0804">Transcription</keyword>
<dbReference type="PANTHER" id="PTHR33164:SF64">
    <property type="entry name" value="TRANSCRIPTIONAL REGULATOR SLYA"/>
    <property type="match status" value="1"/>
</dbReference>
<dbReference type="Proteomes" id="UP001237737">
    <property type="component" value="Unassembled WGS sequence"/>
</dbReference>
<keyword evidence="2 5" id="KW-0238">DNA-binding</keyword>
<dbReference type="InterPro" id="IPR039422">
    <property type="entry name" value="MarR/SlyA-like"/>
</dbReference>
<comment type="caution">
    <text evidence="5">The sequence shown here is derived from an EMBL/GenBank/DDBJ whole genome shotgun (WGS) entry which is preliminary data.</text>
</comment>